<evidence type="ECO:0000256" key="3">
    <source>
        <dbReference type="PROSITE-ProRule" id="PRU00333"/>
    </source>
</evidence>
<organism evidence="5 6">
    <name type="scientific">Allokutzneria oryzae</name>
    <dbReference type="NCBI Taxonomy" id="1378989"/>
    <lineage>
        <taxon>Bacteria</taxon>
        <taxon>Bacillati</taxon>
        <taxon>Actinomycetota</taxon>
        <taxon>Actinomycetes</taxon>
        <taxon>Pseudonocardiales</taxon>
        <taxon>Pseudonocardiaceae</taxon>
        <taxon>Allokutzneria</taxon>
    </lineage>
</organism>
<feature type="binding site" evidence="3">
    <location>
        <position position="221"/>
    </location>
    <ligand>
        <name>Zn(2+)</name>
        <dbReference type="ChEBI" id="CHEBI:29105"/>
    </ligand>
</feature>
<evidence type="ECO:0000256" key="1">
    <source>
        <dbReference type="ARBA" id="ARBA00022603"/>
    </source>
</evidence>
<comment type="cofactor">
    <cofactor evidence="3">
        <name>Zn(2+)</name>
        <dbReference type="ChEBI" id="CHEBI:29105"/>
    </cofactor>
</comment>
<accession>A0ABV6A5S6</accession>
<keyword evidence="6" id="KW-1185">Reference proteome</keyword>
<dbReference type="Gene3D" id="3.20.20.330">
    <property type="entry name" value="Homocysteine-binding-like domain"/>
    <property type="match status" value="1"/>
</dbReference>
<evidence type="ECO:0000256" key="2">
    <source>
        <dbReference type="ARBA" id="ARBA00022679"/>
    </source>
</evidence>
<comment type="caution">
    <text evidence="5">The sequence shown here is derived from an EMBL/GenBank/DDBJ whole genome shotgun (WGS) entry which is preliminary data.</text>
</comment>
<keyword evidence="3" id="KW-0479">Metal-binding</keyword>
<dbReference type="Pfam" id="PF02574">
    <property type="entry name" value="S-methyl_trans"/>
    <property type="match status" value="1"/>
</dbReference>
<reference evidence="5 6" key="1">
    <citation type="submission" date="2024-09" db="EMBL/GenBank/DDBJ databases">
        <authorList>
            <person name="Sun Q."/>
            <person name="Mori K."/>
        </authorList>
    </citation>
    <scope>NUCLEOTIDE SEQUENCE [LARGE SCALE GENOMIC DNA]</scope>
    <source>
        <strain evidence="5 6">TBRC 7907</strain>
    </source>
</reference>
<evidence type="ECO:0000313" key="5">
    <source>
        <dbReference type="EMBL" id="MFB9908511.1"/>
    </source>
</evidence>
<dbReference type="PANTHER" id="PTHR11103">
    <property type="entry name" value="SLR1189 PROTEIN"/>
    <property type="match status" value="1"/>
</dbReference>
<sequence>MSRQLPQLSQELFLTDSGLETDLIFNKGVDLPEFAAFPLLSDTKGRRALGDYYREHIAVAKNADAGFVLEAPTWRANPDWAARLGYDAASLAAANRDAVALMVELRDEADSGKPMVISGCVGPRGDGYQPDDVMTADDAAKYHQAQVDAFAEAEVDLVTALTMTTPAEALGVARAAKRAGLPSVVSFTLETDGNLPDGTTLADAIASVDADTPPAYYMVNCAHPSHFADRLIPGMQRLRGLRANASRRSHAELDEATELDDGDPVELADDYARLRAALPQLTILGGCCGTDVRHVAAIAGLST</sequence>
<dbReference type="InterPro" id="IPR003726">
    <property type="entry name" value="HCY_dom"/>
</dbReference>
<dbReference type="SUPFAM" id="SSF82282">
    <property type="entry name" value="Homocysteine S-methyltransferase"/>
    <property type="match status" value="1"/>
</dbReference>
<dbReference type="PROSITE" id="PS50970">
    <property type="entry name" value="HCY"/>
    <property type="match status" value="1"/>
</dbReference>
<evidence type="ECO:0000259" key="4">
    <source>
        <dbReference type="PROSITE" id="PS50970"/>
    </source>
</evidence>
<name>A0ABV6A5S6_9PSEU</name>
<keyword evidence="1 3" id="KW-0489">Methyltransferase</keyword>
<dbReference type="Proteomes" id="UP001589693">
    <property type="component" value="Unassembled WGS sequence"/>
</dbReference>
<proteinExistence type="predicted"/>
<gene>
    <name evidence="5" type="ORF">ACFFQA_31630</name>
</gene>
<evidence type="ECO:0000313" key="6">
    <source>
        <dbReference type="Proteomes" id="UP001589693"/>
    </source>
</evidence>
<feature type="binding site" evidence="3">
    <location>
        <position position="288"/>
    </location>
    <ligand>
        <name>Zn(2+)</name>
        <dbReference type="ChEBI" id="CHEBI:29105"/>
    </ligand>
</feature>
<dbReference type="InterPro" id="IPR036589">
    <property type="entry name" value="HCY_dom_sf"/>
</dbReference>
<protein>
    <submittedName>
        <fullName evidence="5">Homocysteine S-methyltransferase family protein</fullName>
    </submittedName>
</protein>
<feature type="binding site" evidence="3">
    <location>
        <position position="287"/>
    </location>
    <ligand>
        <name>Zn(2+)</name>
        <dbReference type="ChEBI" id="CHEBI:29105"/>
    </ligand>
</feature>
<feature type="domain" description="Hcy-binding" evidence="4">
    <location>
        <begin position="1"/>
        <end position="302"/>
    </location>
</feature>
<dbReference type="PANTHER" id="PTHR11103:SF18">
    <property type="entry name" value="SLR1189 PROTEIN"/>
    <property type="match status" value="1"/>
</dbReference>
<keyword evidence="2 3" id="KW-0808">Transferase</keyword>
<keyword evidence="3" id="KW-0862">Zinc</keyword>
<dbReference type="RefSeq" id="WP_377860285.1">
    <property type="nucleotide sequence ID" value="NZ_JBHLZU010000027.1"/>
</dbReference>
<dbReference type="EMBL" id="JBHLZU010000027">
    <property type="protein sequence ID" value="MFB9908511.1"/>
    <property type="molecule type" value="Genomic_DNA"/>
</dbReference>